<dbReference type="NCBIfam" id="TIGR03400">
    <property type="entry name" value="18S_RNA_Rcl1p"/>
    <property type="match status" value="1"/>
</dbReference>
<comment type="caution">
    <text evidence="7">The sequence shown here is derived from an EMBL/GenBank/DDBJ whole genome shotgun (WGS) entry which is preliminary data.</text>
</comment>
<keyword evidence="8" id="KW-1185">Reference proteome</keyword>
<dbReference type="SUPFAM" id="SSF55205">
    <property type="entry name" value="EPT/RTPC-like"/>
    <property type="match status" value="1"/>
</dbReference>
<comment type="similarity">
    <text evidence="2">Belongs to the RNA 3'-terminal cyclase family. Type 2 subfamily.</text>
</comment>
<dbReference type="Gene3D" id="3.30.360.20">
    <property type="entry name" value="RNA 3'-terminal phosphate cyclase, insert domain"/>
    <property type="match status" value="1"/>
</dbReference>
<dbReference type="InterPro" id="IPR013791">
    <property type="entry name" value="RNA3'-term_phos_cycl_insert"/>
</dbReference>
<dbReference type="GO" id="GO:0005730">
    <property type="term" value="C:nucleolus"/>
    <property type="evidence" value="ECO:0007669"/>
    <property type="project" value="UniProtKB-SubCell"/>
</dbReference>
<dbReference type="EMBL" id="BPLQ01002101">
    <property type="protein sequence ID" value="GIX88658.1"/>
    <property type="molecule type" value="Genomic_DNA"/>
</dbReference>
<dbReference type="GO" id="GO:0004521">
    <property type="term" value="F:RNA endonuclease activity"/>
    <property type="evidence" value="ECO:0007669"/>
    <property type="project" value="TreeGrafter"/>
</dbReference>
<accession>A0AAV4NWF1</accession>
<dbReference type="AlphaFoldDB" id="A0AAV4NWF1"/>
<dbReference type="PROSITE" id="PS01287">
    <property type="entry name" value="RTC"/>
    <property type="match status" value="1"/>
</dbReference>
<comment type="subcellular location">
    <subcellularLocation>
        <location evidence="1">Nucleus</location>
        <location evidence="1">Nucleolus</location>
    </subcellularLocation>
</comment>
<reference evidence="7 8" key="1">
    <citation type="submission" date="2021-06" db="EMBL/GenBank/DDBJ databases">
        <title>Caerostris darwini draft genome.</title>
        <authorList>
            <person name="Kono N."/>
            <person name="Arakawa K."/>
        </authorList>
    </citation>
    <scope>NUCLEOTIDE SEQUENCE [LARGE SCALE GENOMIC DNA]</scope>
</reference>
<dbReference type="Proteomes" id="UP001054837">
    <property type="component" value="Unassembled WGS sequence"/>
</dbReference>
<dbReference type="InterPro" id="IPR013792">
    <property type="entry name" value="RNA3'P_cycl/enolpyr_Trfase_a/b"/>
</dbReference>
<dbReference type="InterPro" id="IPR016443">
    <property type="entry name" value="RNA3'_term_phos_cyc_type_2"/>
</dbReference>
<evidence type="ECO:0000256" key="1">
    <source>
        <dbReference type="ARBA" id="ARBA00004604"/>
    </source>
</evidence>
<dbReference type="PANTHER" id="PTHR11096">
    <property type="entry name" value="RNA 3' TERMINAL PHOSPHATE CYCLASE"/>
    <property type="match status" value="1"/>
</dbReference>
<dbReference type="Gene3D" id="3.65.10.20">
    <property type="entry name" value="RNA 3'-terminal phosphate cyclase domain"/>
    <property type="match status" value="1"/>
</dbReference>
<dbReference type="CDD" id="cd00875">
    <property type="entry name" value="RNA_Cyclase_Class_I"/>
    <property type="match status" value="1"/>
</dbReference>
<proteinExistence type="inferred from homology"/>
<dbReference type="Pfam" id="PF01137">
    <property type="entry name" value="RTC"/>
    <property type="match status" value="1"/>
</dbReference>
<evidence type="ECO:0000259" key="6">
    <source>
        <dbReference type="Pfam" id="PF05189"/>
    </source>
</evidence>
<evidence type="ECO:0000313" key="8">
    <source>
        <dbReference type="Proteomes" id="UP001054837"/>
    </source>
</evidence>
<dbReference type="InterPro" id="IPR000228">
    <property type="entry name" value="RNA3'_term_phos_cyc"/>
</dbReference>
<dbReference type="PIRSF" id="PIRSF005378">
    <property type="entry name" value="RNA3'_term_phos_cycl_euk"/>
    <property type="match status" value="1"/>
</dbReference>
<evidence type="ECO:0000259" key="5">
    <source>
        <dbReference type="Pfam" id="PF01137"/>
    </source>
</evidence>
<organism evidence="7 8">
    <name type="scientific">Caerostris darwini</name>
    <dbReference type="NCBI Taxonomy" id="1538125"/>
    <lineage>
        <taxon>Eukaryota</taxon>
        <taxon>Metazoa</taxon>
        <taxon>Ecdysozoa</taxon>
        <taxon>Arthropoda</taxon>
        <taxon>Chelicerata</taxon>
        <taxon>Arachnida</taxon>
        <taxon>Araneae</taxon>
        <taxon>Araneomorphae</taxon>
        <taxon>Entelegynae</taxon>
        <taxon>Araneoidea</taxon>
        <taxon>Araneidae</taxon>
        <taxon>Caerostris</taxon>
    </lineage>
</organism>
<dbReference type="InterPro" id="IPR037136">
    <property type="entry name" value="RNA3'_phos_cyclase_dom_sf"/>
</dbReference>
<gene>
    <name evidence="7" type="primary">RCL1</name>
    <name evidence="7" type="ORF">CDAR_106151</name>
</gene>
<dbReference type="GO" id="GO:0000479">
    <property type="term" value="P:endonucleolytic cleavage of tricistronic rRNA transcript (SSU-rRNA, 5.8S rRNA, LSU-rRNA)"/>
    <property type="evidence" value="ECO:0007669"/>
    <property type="project" value="TreeGrafter"/>
</dbReference>
<keyword evidence="3" id="KW-0690">Ribosome biogenesis</keyword>
<evidence type="ECO:0000313" key="7">
    <source>
        <dbReference type="EMBL" id="GIX88658.1"/>
    </source>
</evidence>
<protein>
    <submittedName>
        <fullName evidence="7">RNA 3'-terminal phosphate cyclase-like protein</fullName>
    </submittedName>
</protein>
<feature type="domain" description="RNA 3'-terminal phosphate cyclase insert" evidence="6">
    <location>
        <begin position="180"/>
        <end position="284"/>
    </location>
</feature>
<sequence length="370" mass="40841">MSSLMYYGCNFFRQRLTLSTLSGKPIQIKNIRDSSDEPGVNDYEHNFLKLLDNITDGSSIVVNETGTVVKYRPGLLIGGKLQHDCGIERSIGYFLEALICLAPFCKKPLEITLKGVTNDGMDPSVDAIMYSSIPVLKRFILNDENLEIKIISRGLPPEGGGEVLFRCPVVNTIRPVKCLDSGKIKRIRGYAYSVRVSPAMASRMVDTSKGLLLKFLPDVYIYTDHYKGKNSGKSPGFGLILIAESTTGVFYSAEAISKPSGSGEDFVVPEDVAKQACYKLFEEINRGGCIESFNQSLACLMMALGPADVSKIKTGPLSPYTIQFLRHIEDFLQLRMKLETEKDEDLQTGTHKVIMTCVGIGFSNLSRSVK</sequence>
<dbReference type="InterPro" id="IPR036553">
    <property type="entry name" value="RPTC_insert"/>
</dbReference>
<name>A0AAV4NWF1_9ARAC</name>
<evidence type="ECO:0000256" key="3">
    <source>
        <dbReference type="ARBA" id="ARBA00022517"/>
    </source>
</evidence>
<evidence type="ECO:0000256" key="4">
    <source>
        <dbReference type="ARBA" id="ARBA00023242"/>
    </source>
</evidence>
<feature type="domain" description="RNA 3'-terminal phosphate cyclase" evidence="5">
    <location>
        <begin position="6"/>
        <end position="337"/>
    </location>
</feature>
<dbReference type="InterPro" id="IPR023797">
    <property type="entry name" value="RNA3'_phos_cyclase_dom"/>
</dbReference>
<keyword evidence="4" id="KW-0539">Nucleus</keyword>
<dbReference type="InterPro" id="IPR020719">
    <property type="entry name" value="RNA3'_term_phos_cycl-like_CS"/>
</dbReference>
<evidence type="ECO:0000256" key="2">
    <source>
        <dbReference type="ARBA" id="ARBA00007089"/>
    </source>
</evidence>
<dbReference type="FunFam" id="3.30.360.20:FF:000001">
    <property type="entry name" value="RNA terminal phosphate cyclase-like 1"/>
    <property type="match status" value="1"/>
</dbReference>
<dbReference type="PANTHER" id="PTHR11096:SF1">
    <property type="entry name" value="RNA 3'-TERMINAL PHOSPHATE CYCLASE-LIKE PROTEIN"/>
    <property type="match status" value="1"/>
</dbReference>
<dbReference type="Pfam" id="PF05189">
    <property type="entry name" value="RTC_insert"/>
    <property type="match status" value="1"/>
</dbReference>